<comment type="catalytic activity">
    <reaction evidence="25">
        <text>tauroursodeoxycholate(out) + 2 Na(+)(out) = tauroursodeoxycholate(in) + 2 Na(+)(in)</text>
        <dbReference type="Rhea" id="RHEA:71927"/>
        <dbReference type="ChEBI" id="CHEBI:29101"/>
        <dbReference type="ChEBI" id="CHEBI:132028"/>
    </reaction>
</comment>
<feature type="transmembrane region" description="Helical" evidence="31">
    <location>
        <begin position="105"/>
        <end position="127"/>
    </location>
</feature>
<dbReference type="InterPro" id="IPR004710">
    <property type="entry name" value="Bilac:Na_transpt"/>
</dbReference>
<dbReference type="GO" id="GO:0008508">
    <property type="term" value="F:bile acid:sodium symporter activity"/>
    <property type="evidence" value="ECO:0007669"/>
    <property type="project" value="TreeGrafter"/>
</dbReference>
<evidence type="ECO:0000313" key="33">
    <source>
        <dbReference type="Ensembl" id="ENSFHEP00000006227.1"/>
    </source>
</evidence>
<keyword evidence="7 31" id="KW-0812">Transmembrane</keyword>
<keyword evidence="14" id="KW-0325">Glycoprotein</keyword>
<comment type="catalytic activity">
    <reaction evidence="26">
        <text>taurodeoxycholate(out) + 2 Na(+)(out) = taurodeoxycholate(in) + 2 Na(+)(in)</text>
        <dbReference type="Rhea" id="RHEA:72087"/>
        <dbReference type="ChEBI" id="CHEBI:29101"/>
        <dbReference type="ChEBI" id="CHEBI:36261"/>
    </reaction>
</comment>
<sequence length="369" mass="39848">MFFTMKQSAVVTSTCDSLATVCSGADCLVPPSNFNAILSTVLSAVLTVMLALVMFAMGCTVEASKLWGHIKKPWGIVIGFLCQFGIMPFTAFALSLAFGVLPVQAIVIIIMGCCPGGSSSNIICYWLDGDMDLSISMTACSSILALGMMPLCLFIYTNTWTSSDSIKIPFDSIGITLAALLVPIAVGIYVKSKWPQTAKKILKVGSIAGFALIIIIAVVGGVLYQSSWVISPYLWIIGAVYPFIGFSLGFFLARFVGQPWYRCRTIALETGFQNAQLCSTIVQLSFSAEELEVMFAFPLIYSIFQLVAALCAVTAFQGYKRLCGKGDDGLDNEARTRDDDDAIKQTGYALDNKAFDSDELKGTYANIKL</sequence>
<feature type="transmembrane region" description="Helical" evidence="31">
    <location>
        <begin position="294"/>
        <end position="316"/>
    </location>
</feature>
<feature type="transmembrane region" description="Helical" evidence="31">
    <location>
        <begin position="230"/>
        <end position="253"/>
    </location>
</feature>
<evidence type="ECO:0000256" key="14">
    <source>
        <dbReference type="ARBA" id="ARBA00023180"/>
    </source>
</evidence>
<dbReference type="InterPro" id="IPR038770">
    <property type="entry name" value="Na+/solute_symporter_sf"/>
</dbReference>
<evidence type="ECO:0000256" key="27">
    <source>
        <dbReference type="ARBA" id="ARBA00048013"/>
    </source>
</evidence>
<evidence type="ECO:0000256" key="17">
    <source>
        <dbReference type="ARBA" id="ARBA00031381"/>
    </source>
</evidence>
<evidence type="ECO:0000256" key="2">
    <source>
        <dbReference type="ARBA" id="ARBA00006528"/>
    </source>
</evidence>
<evidence type="ECO:0000256" key="7">
    <source>
        <dbReference type="ARBA" id="ARBA00022692"/>
    </source>
</evidence>
<evidence type="ECO:0000256" key="19">
    <source>
        <dbReference type="ARBA" id="ARBA00033014"/>
    </source>
</evidence>
<comment type="function">
    <text evidence="23">Plays a critical role in the sodium-dependent reabsorption of bile acids from the lumen of the small intestine. Transports various bile acids, unconjugated or conjugated, such as cholate and taurocholate. Also responsible for bile acid transport in the renal proximal tubules, a salvage mechanism that helps conserve bile acids. Works collaboratively with the Na(+)-taurocholate cotransporting polypeptide (NTCP), the organic solute transporter (OST), and the bile salt export pump (BSEP), to ensure efficacious biological recycling of bile acids during enterohepatic circulation.</text>
</comment>
<keyword evidence="11" id="KW-0445">Lipid transport</keyword>
<evidence type="ECO:0000256" key="25">
    <source>
        <dbReference type="ARBA" id="ARBA00047596"/>
    </source>
</evidence>
<accession>A0A146P353</accession>
<evidence type="ECO:0000256" key="13">
    <source>
        <dbReference type="ARBA" id="ARBA00023136"/>
    </source>
</evidence>
<evidence type="ECO:0000256" key="16">
    <source>
        <dbReference type="ARBA" id="ARBA00030792"/>
    </source>
</evidence>
<evidence type="ECO:0000256" key="29">
    <source>
        <dbReference type="ARBA" id="ARBA00048338"/>
    </source>
</evidence>
<feature type="transmembrane region" description="Helical" evidence="31">
    <location>
        <begin position="202"/>
        <end position="224"/>
    </location>
</feature>
<comment type="similarity">
    <text evidence="2">Belongs to the bile acid:sodium symporter (BASS) (TC 2.A.28) family.</text>
</comment>
<dbReference type="Pfam" id="PF01758">
    <property type="entry name" value="SBF"/>
    <property type="match status" value="1"/>
</dbReference>
<dbReference type="OrthoDB" id="203097at2759"/>
<reference evidence="32" key="1">
    <citation type="submission" date="2015-01" db="EMBL/GenBank/DDBJ databases">
        <title>EvidentialGene: Evidence-directed Construction of Complete mRNA Transcriptomes without Genomes.</title>
        <authorList>
            <person name="Gilbert D.G."/>
        </authorList>
    </citation>
    <scope>NUCLEOTIDE SEQUENCE</scope>
</reference>
<evidence type="ECO:0000256" key="31">
    <source>
        <dbReference type="SAM" id="Phobius"/>
    </source>
</evidence>
<comment type="catalytic activity">
    <reaction evidence="29">
        <text>taurochenodeoxycholate(out) + 2 Na(+)(out) = taurochenodeoxycholate(in) + 2 Na(+)(in)</text>
        <dbReference type="Rhea" id="RHEA:71923"/>
        <dbReference type="ChEBI" id="CHEBI:9407"/>
        <dbReference type="ChEBI" id="CHEBI:29101"/>
    </reaction>
</comment>
<evidence type="ECO:0000256" key="20">
    <source>
        <dbReference type="ARBA" id="ARBA00033223"/>
    </source>
</evidence>
<evidence type="ECO:0000256" key="23">
    <source>
        <dbReference type="ARBA" id="ARBA00046038"/>
    </source>
</evidence>
<feature type="transmembrane region" description="Helical" evidence="31">
    <location>
        <begin position="168"/>
        <end position="190"/>
    </location>
</feature>
<dbReference type="Gene3D" id="1.20.1530.20">
    <property type="match status" value="1"/>
</dbReference>
<feature type="transmembrane region" description="Helical" evidence="31">
    <location>
        <begin position="134"/>
        <end position="156"/>
    </location>
</feature>
<keyword evidence="15" id="KW-0739">Sodium transport</keyword>
<dbReference type="GeneTree" id="ENSGT00950000182808"/>
<comment type="catalytic activity">
    <reaction evidence="30">
        <text>tauronorcholate(out) + 2 Na(+)(out) = tauronorcholate(in) + 2 Na(+)(in)</text>
        <dbReference type="Rhea" id="RHEA:71915"/>
        <dbReference type="ChEBI" id="CHEBI:29101"/>
        <dbReference type="ChEBI" id="CHEBI:191405"/>
    </reaction>
</comment>
<evidence type="ECO:0000256" key="9">
    <source>
        <dbReference type="ARBA" id="ARBA00022989"/>
    </source>
</evidence>
<comment type="catalytic activity">
    <reaction evidence="28">
        <text>taurocholate(out) + 2 Na(+)(out) = taurocholate(in) + 2 Na(+)(in)</text>
        <dbReference type="Rhea" id="RHEA:71875"/>
        <dbReference type="ChEBI" id="CHEBI:29101"/>
        <dbReference type="ChEBI" id="CHEBI:36257"/>
    </reaction>
</comment>
<keyword evidence="5" id="KW-0813">Transport</keyword>
<evidence type="ECO:0000256" key="28">
    <source>
        <dbReference type="ARBA" id="ARBA00048327"/>
    </source>
</evidence>
<dbReference type="FunFam" id="1.20.1530.20:FF:000010">
    <property type="entry name" value="Solute carrier family 10 member 6"/>
    <property type="match status" value="1"/>
</dbReference>
<evidence type="ECO:0000313" key="32">
    <source>
        <dbReference type="EMBL" id="JAQ38227.1"/>
    </source>
</evidence>
<evidence type="ECO:0000256" key="26">
    <source>
        <dbReference type="ARBA" id="ARBA00047743"/>
    </source>
</evidence>
<evidence type="ECO:0000256" key="18">
    <source>
        <dbReference type="ARBA" id="ARBA00032438"/>
    </source>
</evidence>
<keyword evidence="12" id="KW-0406">Ion transport</keyword>
<evidence type="ECO:0000256" key="22">
    <source>
        <dbReference type="ARBA" id="ARBA00034231"/>
    </source>
</evidence>
<keyword evidence="13 31" id="KW-0472">Membrane</keyword>
<reference evidence="33" key="2">
    <citation type="submission" date="2025-05" db="UniProtKB">
        <authorList>
            <consortium name="Ensembl"/>
        </authorList>
    </citation>
    <scope>IDENTIFICATION</scope>
</reference>
<dbReference type="NCBIfam" id="TIGR00841">
    <property type="entry name" value="bass"/>
    <property type="match status" value="1"/>
</dbReference>
<dbReference type="PANTHER" id="PTHR10361">
    <property type="entry name" value="SODIUM-BILE ACID COTRANSPORTER"/>
    <property type="match status" value="1"/>
</dbReference>
<organism evidence="32">
    <name type="scientific">Fundulus heteroclitus</name>
    <name type="common">Killifish</name>
    <name type="synonym">Mummichog</name>
    <dbReference type="NCBI Taxonomy" id="8078"/>
    <lineage>
        <taxon>Eukaryota</taxon>
        <taxon>Metazoa</taxon>
        <taxon>Chordata</taxon>
        <taxon>Craniata</taxon>
        <taxon>Vertebrata</taxon>
        <taxon>Euteleostomi</taxon>
        <taxon>Actinopterygii</taxon>
        <taxon>Neopterygii</taxon>
        <taxon>Teleostei</taxon>
        <taxon>Neoteleostei</taxon>
        <taxon>Acanthomorphata</taxon>
        <taxon>Ovalentaria</taxon>
        <taxon>Atherinomorphae</taxon>
        <taxon>Cyprinodontiformes</taxon>
        <taxon>Fundulidae</taxon>
        <taxon>Fundulus</taxon>
    </lineage>
</organism>
<dbReference type="GO" id="GO:0016324">
    <property type="term" value="C:apical plasma membrane"/>
    <property type="evidence" value="ECO:0007669"/>
    <property type="project" value="TreeGrafter"/>
</dbReference>
<dbReference type="GeneID" id="105937150"/>
<evidence type="ECO:0000256" key="30">
    <source>
        <dbReference type="ARBA" id="ARBA00049276"/>
    </source>
</evidence>
<keyword evidence="8" id="KW-0769">Symport</keyword>
<evidence type="ECO:0000256" key="12">
    <source>
        <dbReference type="ARBA" id="ARBA00023065"/>
    </source>
</evidence>
<keyword evidence="34" id="KW-1185">Reference proteome</keyword>
<evidence type="ECO:0000256" key="15">
    <source>
        <dbReference type="ARBA" id="ARBA00023201"/>
    </source>
</evidence>
<dbReference type="CTD" id="6555"/>
<comment type="catalytic activity">
    <reaction evidence="22">
        <text>cholate(out) + 2 Na(+)(out) = cholate(in) + 2 Na(+)(in)</text>
        <dbReference type="Rhea" id="RHEA:71911"/>
        <dbReference type="ChEBI" id="CHEBI:29101"/>
        <dbReference type="ChEBI" id="CHEBI:29747"/>
    </reaction>
</comment>
<comment type="subcellular location">
    <subcellularLocation>
        <location evidence="1">Membrane</location>
        <topology evidence="1">Multi-pass membrane protein</topology>
    </subcellularLocation>
</comment>
<evidence type="ECO:0000256" key="11">
    <source>
        <dbReference type="ARBA" id="ARBA00023055"/>
    </source>
</evidence>
<evidence type="ECO:0000256" key="6">
    <source>
        <dbReference type="ARBA" id="ARBA00022553"/>
    </source>
</evidence>
<evidence type="ECO:0000256" key="1">
    <source>
        <dbReference type="ARBA" id="ARBA00004141"/>
    </source>
</evidence>
<proteinExistence type="inferred from homology"/>
<feature type="transmembrane region" description="Helical" evidence="31">
    <location>
        <begin position="73"/>
        <end position="99"/>
    </location>
</feature>
<dbReference type="Proteomes" id="UP000265000">
    <property type="component" value="Unplaced"/>
</dbReference>
<dbReference type="Ensembl" id="ENSFHET00000005866.1">
    <property type="protein sequence ID" value="ENSFHEP00000006227.1"/>
    <property type="gene ID" value="ENSFHEG00000007242.1"/>
</dbReference>
<evidence type="ECO:0000256" key="10">
    <source>
        <dbReference type="ARBA" id="ARBA00023053"/>
    </source>
</evidence>
<dbReference type="InterPro" id="IPR002657">
    <property type="entry name" value="BilAc:Na_symport/Acr3"/>
</dbReference>
<comment type="catalytic activity">
    <reaction evidence="21">
        <text>glycocholate(out) + 2 Na(+)(out) = glycocholate(in) + 2 Na(+)(in)</text>
        <dbReference type="Rhea" id="RHEA:71935"/>
        <dbReference type="ChEBI" id="CHEBI:29101"/>
        <dbReference type="ChEBI" id="CHEBI:29746"/>
    </reaction>
</comment>
<dbReference type="PANTHER" id="PTHR10361:SF19">
    <property type="entry name" value="ILEAL SODIUM_BILE ACID COTRANSPORTER"/>
    <property type="match status" value="1"/>
</dbReference>
<dbReference type="EMBL" id="GCES01148095">
    <property type="protein sequence ID" value="JAQ38227.1"/>
    <property type="molecule type" value="Transcribed_RNA"/>
</dbReference>
<feature type="transmembrane region" description="Helical" evidence="31">
    <location>
        <begin position="34"/>
        <end position="61"/>
    </location>
</feature>
<name>A0A146P353_FUNHE</name>
<dbReference type="STRING" id="8078.ENSFHEP00000006227"/>
<keyword evidence="6" id="KW-0597">Phosphoprotein</keyword>
<evidence type="ECO:0000256" key="5">
    <source>
        <dbReference type="ARBA" id="ARBA00022448"/>
    </source>
</evidence>
<comment type="catalytic activity">
    <reaction evidence="24">
        <text>tauroallocholate(out) + 2 Na(+)(out) = tauroallocholate(in) + 2 Na(+)(in)</text>
        <dbReference type="Rhea" id="RHEA:51840"/>
        <dbReference type="ChEBI" id="CHEBI:29101"/>
        <dbReference type="ChEBI" id="CHEBI:191406"/>
    </reaction>
</comment>
<evidence type="ECO:0000256" key="21">
    <source>
        <dbReference type="ARBA" id="ARBA00034215"/>
    </source>
</evidence>
<keyword evidence="9 31" id="KW-1133">Transmembrane helix</keyword>
<evidence type="ECO:0000256" key="4">
    <source>
        <dbReference type="ARBA" id="ARBA00013351"/>
    </source>
</evidence>
<protein>
    <recommendedName>
        <fullName evidence="4">Ileal sodium/bile acid cotransporter</fullName>
    </recommendedName>
    <alternativeName>
        <fullName evidence="18">Apical sodium-dependent bile acid transporter</fullName>
    </alternativeName>
    <alternativeName>
        <fullName evidence="20">Ileal Na(+)/bile acid cotransporter</fullName>
    </alternativeName>
    <alternativeName>
        <fullName evidence="16">Ileal sodium-dependent bile acid transporter</fullName>
    </alternativeName>
    <alternativeName>
        <fullName evidence="19">Na(+)-dependent ileal bile acid transporter</fullName>
    </alternativeName>
    <alternativeName>
        <fullName evidence="17">Solute carrier family 10 member 2</fullName>
    </alternativeName>
</protein>
<comment type="subunit">
    <text evidence="3">Monomer and homodimer.</text>
</comment>
<evidence type="ECO:0000256" key="8">
    <source>
        <dbReference type="ARBA" id="ARBA00022847"/>
    </source>
</evidence>
<keyword evidence="10" id="KW-0915">Sodium</keyword>
<dbReference type="AlphaFoldDB" id="A0A146P353"/>
<evidence type="ECO:0000256" key="3">
    <source>
        <dbReference type="ARBA" id="ARBA00011407"/>
    </source>
</evidence>
<comment type="catalytic activity">
    <reaction evidence="27">
        <text>tauro-beta-muricholate(out) + 2 Na(+)(out) = tauro-beta-muricholate(in) + 2 Na(+)(in)</text>
        <dbReference type="Rhea" id="RHEA:72179"/>
        <dbReference type="ChEBI" id="CHEBI:29101"/>
        <dbReference type="ChEBI" id="CHEBI:133064"/>
    </reaction>
</comment>
<evidence type="ECO:0000313" key="34">
    <source>
        <dbReference type="Proteomes" id="UP000265000"/>
    </source>
</evidence>
<evidence type="ECO:0000256" key="24">
    <source>
        <dbReference type="ARBA" id="ARBA00047311"/>
    </source>
</evidence>